<comment type="caution">
    <text evidence="1">The sequence shown here is derived from an EMBL/GenBank/DDBJ whole genome shotgun (WGS) entry which is preliminary data.</text>
</comment>
<proteinExistence type="predicted"/>
<evidence type="ECO:0000313" key="2">
    <source>
        <dbReference type="Proteomes" id="UP000287300"/>
    </source>
</evidence>
<dbReference type="Proteomes" id="UP000287300">
    <property type="component" value="Unassembled WGS sequence"/>
</dbReference>
<dbReference type="InterPro" id="IPR027417">
    <property type="entry name" value="P-loop_NTPase"/>
</dbReference>
<sequence length="984" mass="109461">MLSVIRIDGTRVMTGPDDLESMLNSMALTCGNYLEDSNYDFEIYIERDPEAARGLIGGLYSDARRVMERIGLDLEGLIQAREKYLSKLIVDERVYLTLWTRTSVLSPKELRNIGIDTQAPDWWPADSDAQAVYLAAQKMVDRHSSFVDTICADLSEAGIRLKLLDVTTGLRAIRRAVDREGTADDWCPSTPWQTAEELSEDEIAKDVSARYEASSIGRGTANEDDVTGLLWPRLDEQLFARPAECLPPNNPQNLKIGSYIYAGMDLTAGPRELQTFNRLIRRMRMGGKEFPWRVKFLMRGGGLGRLGFRRTLAAICQITNPENKLIKDAIDELKSRYLSKENVLSASIHVSFCTWARIGQERQLEEQLSRLQSVVEGWGHCEVSTSIGDPLAGFMSSCFGLSTASTAPFGVGPVKEILKLQPWQRDSSPYEKGPVIFRTPDGRAWPFDISGNITTSDFHLIVGSSGGGKSVLLNTFNLGACLSPGQTAGVGGFKLPRIALIDYGPTSKGLINLIRENLPPGQEYLAVYRRLRYDEKNVINPCDTPLGSRKPPSHQRSMLVNLICQLATDASSGRTPEALTGMVSMIVDELYENKSDRTRTGAPKLYSKGDYIVDDAIQTHKMPISEDTTWWDVVDYMAQSVKEYHIATRAQRYAVPMLADLLYVANMSQIKDLYGETLTDTGEPLLSSFKRVISEALRDYKIFSRPSTFDLGSARIISLDIDECCGDSSTPQGRKQTSIACLLARFAIAGDFYLIKDNISEFETDYQDYHEQRIQRLNETKKILGIDEMHKTKGCPGPRNQIVMDGRVGRKFGVIVIAATQMADDFDKEMVNLASSIWITGTRNATETKAIAGNADLSQFAEEVINKMGGPTKRGGPVFTSIKTRFGKHEHFLYNSLGPQELWALQTSPRNALLRDLLAEKVGYKNSWEMLAKIFPEGSAQEIIDKRINAALELGNAKNDEEKAGVVALMAEELAKRYYVSSAA</sequence>
<dbReference type="SUPFAM" id="SSF52540">
    <property type="entry name" value="P-loop containing nucleoside triphosphate hydrolases"/>
    <property type="match status" value="1"/>
</dbReference>
<protein>
    <submittedName>
        <fullName evidence="1">Secretion system type IV protein IcmB/DotO</fullName>
    </submittedName>
</protein>
<dbReference type="AlphaFoldDB" id="A0A401WXT5"/>
<name>A0A401WXT5_ACEPA</name>
<reference evidence="1 2" key="1">
    <citation type="submission" date="2016-06" db="EMBL/GenBank/DDBJ databases">
        <title>Acetobacter pasteurianus NBRC 3188 whole genome sequencing project.</title>
        <authorList>
            <person name="Matsutani M."/>
            <person name="Shiwa Y."/>
            <person name="Okamoto-Kainuma A."/>
            <person name="Ishikawa M."/>
            <person name="Koizumi Y."/>
            <person name="Yoshikawa H."/>
            <person name="Yakushi T."/>
            <person name="Matsushita K."/>
        </authorList>
    </citation>
    <scope>NUCLEOTIDE SEQUENCE [LARGE SCALE GENOMIC DNA]</scope>
    <source>
        <strain evidence="1 2">NBRC 3188</strain>
    </source>
</reference>
<dbReference type="Gene3D" id="3.40.50.300">
    <property type="entry name" value="P-loop containing nucleotide triphosphate hydrolases"/>
    <property type="match status" value="1"/>
</dbReference>
<evidence type="ECO:0000313" key="1">
    <source>
        <dbReference type="EMBL" id="GCD54182.1"/>
    </source>
</evidence>
<dbReference type="EMBL" id="BDES01000077">
    <property type="protein sequence ID" value="GCD54182.1"/>
    <property type="molecule type" value="Genomic_DNA"/>
</dbReference>
<dbReference type="RefSeq" id="WP_124296487.1">
    <property type="nucleotide sequence ID" value="NZ_BDES01000077.1"/>
</dbReference>
<gene>
    <name evidence="1" type="primary">dotO</name>
    <name evidence="1" type="ORF">NBRC3188_2879</name>
</gene>
<accession>A0A401WXT5</accession>
<organism evidence="1 2">
    <name type="scientific">Acetobacter pasteurianus NBRC 3188</name>
    <dbReference type="NCBI Taxonomy" id="1226663"/>
    <lineage>
        <taxon>Bacteria</taxon>
        <taxon>Pseudomonadati</taxon>
        <taxon>Pseudomonadota</taxon>
        <taxon>Alphaproteobacteria</taxon>
        <taxon>Acetobacterales</taxon>
        <taxon>Acetobacteraceae</taxon>
        <taxon>Acetobacter</taxon>
    </lineage>
</organism>